<dbReference type="Gene3D" id="1.20.1290.10">
    <property type="entry name" value="AhpD-like"/>
    <property type="match status" value="1"/>
</dbReference>
<dbReference type="EMBL" id="JBDZYD010000011">
    <property type="protein sequence ID" value="MEQ0563209.1"/>
    <property type="molecule type" value="Genomic_DNA"/>
</dbReference>
<dbReference type="RefSeq" id="WP_348954269.1">
    <property type="nucleotide sequence ID" value="NZ_JBDZYD010000011.1"/>
</dbReference>
<keyword evidence="3" id="KW-1185">Reference proteome</keyword>
<dbReference type="PANTHER" id="PTHR34846:SF5">
    <property type="entry name" value="CARBOXYMUCONOLACTONE DECARBOXYLASE-LIKE DOMAIN-CONTAINING PROTEIN"/>
    <property type="match status" value="1"/>
</dbReference>
<gene>
    <name evidence="2" type="ORF">ABJI51_29380</name>
</gene>
<feature type="domain" description="Carboxymuconolactone decarboxylase-like" evidence="1">
    <location>
        <begin position="41"/>
        <end position="123"/>
    </location>
</feature>
<evidence type="ECO:0000313" key="3">
    <source>
        <dbReference type="Proteomes" id="UP001440984"/>
    </source>
</evidence>
<evidence type="ECO:0000259" key="1">
    <source>
        <dbReference type="Pfam" id="PF02627"/>
    </source>
</evidence>
<name>A0ABV0LLN5_9PSEU</name>
<dbReference type="InterPro" id="IPR003779">
    <property type="entry name" value="CMD-like"/>
</dbReference>
<reference evidence="2 3" key="1">
    <citation type="submission" date="2024-05" db="EMBL/GenBank/DDBJ databases">
        <authorList>
            <person name="Zhao H."/>
            <person name="Xu Y."/>
            <person name="Lin S."/>
            <person name="Spain J.C."/>
            <person name="Zhou N.-Y."/>
        </authorList>
    </citation>
    <scope>NUCLEOTIDE SEQUENCE [LARGE SCALE GENOMIC DNA]</scope>
    <source>
        <strain evidence="2 3">NEAU-NG30</strain>
    </source>
</reference>
<sequence length="190" mass="20317">MPLNSKRIEPVEPPYDAETADALDRLGPPLQLFRVWARRPALARGVASWGRYYFSRQSALSVRQRELVIDRTTALCGAGYEWGVHVAAFAAKAGLDAAQIRSLGAGSPAGPCWDAADRAVLVAVDELRATSDLGDATWAELVGAAGEDGALEVLLLCGWYHAISFTVRALRLPPEPGTEPLPAAGIRRNG</sequence>
<protein>
    <submittedName>
        <fullName evidence="2">Carboxymuconolactone decarboxylase family protein</fullName>
    </submittedName>
</protein>
<dbReference type="PANTHER" id="PTHR34846">
    <property type="entry name" value="4-CARBOXYMUCONOLACTONE DECARBOXYLASE FAMILY PROTEIN (AFU_ORTHOLOGUE AFUA_6G11590)"/>
    <property type="match status" value="1"/>
</dbReference>
<comment type="caution">
    <text evidence="2">The sequence shown here is derived from an EMBL/GenBank/DDBJ whole genome shotgun (WGS) entry which is preliminary data.</text>
</comment>
<accession>A0ABV0LLN5</accession>
<dbReference type="SUPFAM" id="SSF69118">
    <property type="entry name" value="AhpD-like"/>
    <property type="match status" value="1"/>
</dbReference>
<dbReference type="Proteomes" id="UP001440984">
    <property type="component" value="Unassembled WGS sequence"/>
</dbReference>
<proteinExistence type="predicted"/>
<evidence type="ECO:0000313" key="2">
    <source>
        <dbReference type="EMBL" id="MEQ0563209.1"/>
    </source>
</evidence>
<organism evidence="2 3">
    <name type="scientific">Amycolatopsis melonis</name>
    <dbReference type="NCBI Taxonomy" id="3156488"/>
    <lineage>
        <taxon>Bacteria</taxon>
        <taxon>Bacillati</taxon>
        <taxon>Actinomycetota</taxon>
        <taxon>Actinomycetes</taxon>
        <taxon>Pseudonocardiales</taxon>
        <taxon>Pseudonocardiaceae</taxon>
        <taxon>Amycolatopsis</taxon>
    </lineage>
</organism>
<dbReference type="Pfam" id="PF02627">
    <property type="entry name" value="CMD"/>
    <property type="match status" value="1"/>
</dbReference>
<dbReference type="InterPro" id="IPR029032">
    <property type="entry name" value="AhpD-like"/>
</dbReference>